<keyword evidence="1" id="KW-0472">Membrane</keyword>
<dbReference type="Gene3D" id="1.20.1280.290">
    <property type="match status" value="1"/>
</dbReference>
<proteinExistence type="predicted"/>
<dbReference type="Proteomes" id="UP000533598">
    <property type="component" value="Unassembled WGS sequence"/>
</dbReference>
<dbReference type="EMBL" id="JACHMH010000001">
    <property type="protein sequence ID" value="MBB4682203.1"/>
    <property type="molecule type" value="Genomic_DNA"/>
</dbReference>
<evidence type="ECO:0000313" key="3">
    <source>
        <dbReference type="Proteomes" id="UP000533598"/>
    </source>
</evidence>
<keyword evidence="1" id="KW-1133">Transmembrane helix</keyword>
<evidence type="ECO:0000256" key="1">
    <source>
        <dbReference type="SAM" id="Phobius"/>
    </source>
</evidence>
<gene>
    <name evidence="2" type="ORF">HNR67_008321</name>
</gene>
<dbReference type="GO" id="GO:0016020">
    <property type="term" value="C:membrane"/>
    <property type="evidence" value="ECO:0007669"/>
    <property type="project" value="InterPro"/>
</dbReference>
<sequence length="92" mass="9994">MITVIGSLAGLLTTACWLPQVLRCLQRRSARDFSWVYLVALGLGVLAWVLYGIAREDPVIITTNAITLVLISVLVSVKLRTELGKPLVSASE</sequence>
<comment type="caution">
    <text evidence="2">The sequence shown here is derived from an EMBL/GenBank/DDBJ whole genome shotgun (WGS) entry which is preliminary data.</text>
</comment>
<evidence type="ECO:0000313" key="2">
    <source>
        <dbReference type="EMBL" id="MBB4682203.1"/>
    </source>
</evidence>
<organism evidence="2 3">
    <name type="scientific">Crossiella cryophila</name>
    <dbReference type="NCBI Taxonomy" id="43355"/>
    <lineage>
        <taxon>Bacteria</taxon>
        <taxon>Bacillati</taxon>
        <taxon>Actinomycetota</taxon>
        <taxon>Actinomycetes</taxon>
        <taxon>Pseudonocardiales</taxon>
        <taxon>Pseudonocardiaceae</taxon>
        <taxon>Crossiella</taxon>
    </lineage>
</organism>
<dbReference type="Pfam" id="PF03083">
    <property type="entry name" value="MtN3_slv"/>
    <property type="match status" value="1"/>
</dbReference>
<protein>
    <submittedName>
        <fullName evidence="2">MtN3 and saliva related transmembrane protein</fullName>
    </submittedName>
</protein>
<accession>A0A7W7CLY0</accession>
<name>A0A7W7CLY0_9PSEU</name>
<keyword evidence="1 2" id="KW-0812">Transmembrane</keyword>
<feature type="transmembrane region" description="Helical" evidence="1">
    <location>
        <begin position="59"/>
        <end position="77"/>
    </location>
</feature>
<dbReference type="AlphaFoldDB" id="A0A7W7CLY0"/>
<feature type="transmembrane region" description="Helical" evidence="1">
    <location>
        <begin position="35"/>
        <end position="53"/>
    </location>
</feature>
<dbReference type="InterPro" id="IPR004316">
    <property type="entry name" value="SWEET_rpt"/>
</dbReference>
<keyword evidence="3" id="KW-1185">Reference proteome</keyword>
<reference evidence="2 3" key="1">
    <citation type="submission" date="2020-08" db="EMBL/GenBank/DDBJ databases">
        <title>Sequencing the genomes of 1000 actinobacteria strains.</title>
        <authorList>
            <person name="Klenk H.-P."/>
        </authorList>
    </citation>
    <scope>NUCLEOTIDE SEQUENCE [LARGE SCALE GENOMIC DNA]</scope>
    <source>
        <strain evidence="2 3">DSM 44230</strain>
    </source>
</reference>